<name>A0A1I8FN72_9PLAT</name>
<dbReference type="AlphaFoldDB" id="A0A1I8FN72"/>
<keyword evidence="2" id="KW-1185">Reference proteome</keyword>
<reference evidence="3" key="1">
    <citation type="submission" date="2016-11" db="UniProtKB">
        <authorList>
            <consortium name="WormBaseParasite"/>
        </authorList>
    </citation>
    <scope>IDENTIFICATION</scope>
</reference>
<evidence type="ECO:0000256" key="1">
    <source>
        <dbReference type="SAM" id="MobiDB-lite"/>
    </source>
</evidence>
<dbReference type="WBParaSite" id="maker-unitig_41078-snap-gene-0.1-mRNA-1">
    <property type="protein sequence ID" value="maker-unitig_41078-snap-gene-0.1-mRNA-1"/>
    <property type="gene ID" value="maker-unitig_41078-snap-gene-0.1"/>
</dbReference>
<accession>A0A1I8FN72</accession>
<dbReference type="Proteomes" id="UP000095280">
    <property type="component" value="Unplaced"/>
</dbReference>
<feature type="compositionally biased region" description="Polar residues" evidence="1">
    <location>
        <begin position="104"/>
        <end position="115"/>
    </location>
</feature>
<evidence type="ECO:0000313" key="3">
    <source>
        <dbReference type="WBParaSite" id="maker-unitig_41078-snap-gene-0.1-mRNA-1"/>
    </source>
</evidence>
<sequence length="115" mass="13424">ESHSRWIKLDRASLSAEARQVLGSAGSTNHRLQLEIRRLHKLLDGQAEVKRLRISQLRTNALEEEPLKQQQQQSHRHWQSEDTRQRKKFESDLSYNSRPGFRTAATTATNDFFGR</sequence>
<evidence type="ECO:0000313" key="2">
    <source>
        <dbReference type="Proteomes" id="UP000095280"/>
    </source>
</evidence>
<protein>
    <submittedName>
        <fullName evidence="3">Striatin domain-containing protein</fullName>
    </submittedName>
</protein>
<proteinExistence type="predicted"/>
<feature type="compositionally biased region" description="Basic and acidic residues" evidence="1">
    <location>
        <begin position="78"/>
        <end position="91"/>
    </location>
</feature>
<organism evidence="2 3">
    <name type="scientific">Macrostomum lignano</name>
    <dbReference type="NCBI Taxonomy" id="282301"/>
    <lineage>
        <taxon>Eukaryota</taxon>
        <taxon>Metazoa</taxon>
        <taxon>Spiralia</taxon>
        <taxon>Lophotrochozoa</taxon>
        <taxon>Platyhelminthes</taxon>
        <taxon>Rhabditophora</taxon>
        <taxon>Macrostomorpha</taxon>
        <taxon>Macrostomida</taxon>
        <taxon>Macrostomidae</taxon>
        <taxon>Macrostomum</taxon>
    </lineage>
</organism>
<feature type="region of interest" description="Disordered" evidence="1">
    <location>
        <begin position="61"/>
        <end position="115"/>
    </location>
</feature>